<dbReference type="EMBL" id="PJCH01000005">
    <property type="protein sequence ID" value="PQA88417.1"/>
    <property type="molecule type" value="Genomic_DNA"/>
</dbReference>
<gene>
    <name evidence="2" type="ORF">CW354_08985</name>
</gene>
<dbReference type="Proteomes" id="UP000239504">
    <property type="component" value="Unassembled WGS sequence"/>
</dbReference>
<proteinExistence type="predicted"/>
<dbReference type="AlphaFoldDB" id="A0A2S7K7D3"/>
<dbReference type="Gene3D" id="2.40.128.140">
    <property type="entry name" value="Outer membrane protein"/>
    <property type="match status" value="1"/>
</dbReference>
<evidence type="ECO:0000313" key="2">
    <source>
        <dbReference type="EMBL" id="PQA88417.1"/>
    </source>
</evidence>
<dbReference type="OrthoDB" id="9776275at2"/>
<dbReference type="InterPro" id="IPR018707">
    <property type="entry name" value="LpxR"/>
</dbReference>
<name>A0A2S7K7D3_9PROT</name>
<keyword evidence="1" id="KW-0732">Signal</keyword>
<evidence type="ECO:0000256" key="1">
    <source>
        <dbReference type="SAM" id="SignalP"/>
    </source>
</evidence>
<feature type="signal peptide" evidence="1">
    <location>
        <begin position="1"/>
        <end position="42"/>
    </location>
</feature>
<organism evidence="2 3">
    <name type="scientific">Hyphococcus luteus</name>
    <dbReference type="NCBI Taxonomy" id="2058213"/>
    <lineage>
        <taxon>Bacteria</taxon>
        <taxon>Pseudomonadati</taxon>
        <taxon>Pseudomonadota</taxon>
        <taxon>Alphaproteobacteria</taxon>
        <taxon>Parvularculales</taxon>
        <taxon>Parvularculaceae</taxon>
        <taxon>Hyphococcus</taxon>
    </lineage>
</organism>
<protein>
    <submittedName>
        <fullName evidence="2">DUF2219 domain-containing protein</fullName>
    </submittedName>
</protein>
<feature type="chain" id="PRO_5015640651" evidence="1">
    <location>
        <begin position="43"/>
        <end position="363"/>
    </location>
</feature>
<sequence length="363" mass="39551">MAGRVLWRPDSTPPKRGSMKRRTGFSALFACALAISAGAAQAQDLAQDAAEDAPPLPMDERATWSFVWENDYFANTDRNYTNGVRISYLSGLKQPHGVSSTLAHDILGAGPDAGIRRGFAVGHSIFTPEDTLATEPLPDQHPYAGWLYGEYSVVVEQRQRVQQITLQAGVVGPAAQGEWLQNNWHDLINGDPVNGWDNQIGNEPGFVLSYDRQFRALREFGDNGFGADLTPSIGASLGNVDTRARGGLTLRIGNDLISDYGPPRVRPALAGAGFFSPVDDFSWYLFLGVNGSAVAHNIFLDGSLFRDGDPSVEKNVLVGEVQAGLALQFRRFQVAYTFVTRTKEFETQTSAQQFGAVSLSMKF</sequence>
<dbReference type="Pfam" id="PF09982">
    <property type="entry name" value="LpxR"/>
    <property type="match status" value="1"/>
</dbReference>
<comment type="caution">
    <text evidence="2">The sequence shown here is derived from an EMBL/GenBank/DDBJ whole genome shotgun (WGS) entry which is preliminary data.</text>
</comment>
<accession>A0A2S7K7D3</accession>
<reference evidence="2 3" key="1">
    <citation type="submission" date="2017-12" db="EMBL/GenBank/DDBJ databases">
        <authorList>
            <person name="Hurst M.R.H."/>
        </authorList>
    </citation>
    <scope>NUCLEOTIDE SEQUENCE [LARGE SCALE GENOMIC DNA]</scope>
    <source>
        <strain evidence="2 3">SY-3-19</strain>
    </source>
</reference>
<keyword evidence="3" id="KW-1185">Reference proteome</keyword>
<evidence type="ECO:0000313" key="3">
    <source>
        <dbReference type="Proteomes" id="UP000239504"/>
    </source>
</evidence>
<dbReference type="InterPro" id="IPR037107">
    <property type="entry name" value="Put_OMP_sf"/>
</dbReference>